<dbReference type="Gene3D" id="1.20.144.10">
    <property type="entry name" value="Phosphatidic acid phosphatase type 2/haloperoxidase"/>
    <property type="match status" value="1"/>
</dbReference>
<comment type="caution">
    <text evidence="5">The sequence shown here is derived from an EMBL/GenBank/DDBJ whole genome shotgun (WGS) entry which is preliminary data.</text>
</comment>
<gene>
    <name evidence="5" type="ORF">BAQU_1772</name>
</gene>
<proteinExistence type="predicted"/>
<dbReference type="PRINTS" id="PR00483">
    <property type="entry name" value="BACPHPHTASE"/>
</dbReference>
<accession>A0A261G2D8</accession>
<feature type="domain" description="Phosphatidic acid phosphatase type 2/haloperoxidase" evidence="4">
    <location>
        <begin position="509"/>
        <end position="642"/>
    </location>
</feature>
<evidence type="ECO:0000313" key="6">
    <source>
        <dbReference type="Proteomes" id="UP000216451"/>
    </source>
</evidence>
<keyword evidence="2" id="KW-0812">Transmembrane</keyword>
<dbReference type="SMART" id="SM00014">
    <property type="entry name" value="acidPPc"/>
    <property type="match status" value="1"/>
</dbReference>
<dbReference type="InterPro" id="IPR000326">
    <property type="entry name" value="PAP2/HPO"/>
</dbReference>
<dbReference type="Pfam" id="PF13449">
    <property type="entry name" value="Phytase-like"/>
    <property type="match status" value="1"/>
</dbReference>
<dbReference type="Pfam" id="PF01569">
    <property type="entry name" value="PAP2"/>
    <property type="match status" value="1"/>
</dbReference>
<dbReference type="SUPFAM" id="SSF101898">
    <property type="entry name" value="NHL repeat"/>
    <property type="match status" value="1"/>
</dbReference>
<evidence type="ECO:0000313" key="5">
    <source>
        <dbReference type="EMBL" id="OZG65589.1"/>
    </source>
</evidence>
<protein>
    <submittedName>
        <fullName evidence="5">Acid phosphatase</fullName>
    </submittedName>
</protein>
<name>A0A261G2D8_9BIFI</name>
<sequence length="897" mass="93337">MVQKQRHMRASRWLLATVAVATCVTATNLAAVMANTASAAEATDVQATAQDACSAHIGLSGYSDALDGAQADGVTVGGLSSLAWDKTSGSYVSTLDNNGSTTARIWFVGSNLASPKITGSPIILKQTDGTPYDGTNSDNEGLAVLPDGDFMVSSETEPSIRIYGRDGVQKQELAVPASFDVAPQGEATSNLTLEGVSISPAGHEVVASMEGSLSGDGAQGTSLIRRFLVYRDDVTGAAGQWKLTKQVAFKVSDGAKGISDIALLSDDSALVLQRSYDSKTGNDIILSKVSALTTAPDVSNVANLSEAPASDFVSATTLGDLVNCSTLNAPLKSGEVQKNPLMDNYEGLAITKQTGNIASVSLISDNNFNATQTTRVLNLNVDTADYESDTNQPDLLSMLSGFSSLWKASEPFNSADPSTFGVGVVKNAQILKENDDLTQEINNKAAEGSTDTTPSKQVQRALVDSDYKLGETLPDSLGPVLGQYLAEGIAKNQLPLFNKLFTQTNASGYGVSTLGDYVSTSTAKITFNHPRPYVDRTNGGYTAAGLEKSVPIVKAPVWTSADGTKHDPSYDGMLTSGSFPSGHTTYATSGAVGLATLLPELAPEILARGSEAGNNRIVLGVHYPLDIIGGRMDGDAANAARWSDPEFVKDQLLPARAELVSYLTAQCKANGKGSTLADCITNTKANSTNGYSNDFVDVVSKEAVTDRASAIKVYENRMTYGFSKVGAATTALQKAASTSVANVPTGAENLLMTAYPTLSSAQRRQVLAMTALPVSDEPLQAESQGYYNLDLAAAMSATVQIDSKGNVVKVTSGAAVPTVQKVSDNSGSNGGSPATPTNPSNTGSTNPTNVNNANGETSSKPLATTGANVALISAITAMTLLIGGSLVLVKRHKLLFK</sequence>
<keyword evidence="3" id="KW-0732">Signal</keyword>
<dbReference type="InterPro" id="IPR036938">
    <property type="entry name" value="PAP2/HPO_sf"/>
</dbReference>
<dbReference type="EMBL" id="MWXA01000008">
    <property type="protein sequence ID" value="OZG65589.1"/>
    <property type="molecule type" value="Genomic_DNA"/>
</dbReference>
<evidence type="ECO:0000256" key="2">
    <source>
        <dbReference type="SAM" id="Phobius"/>
    </source>
</evidence>
<dbReference type="GeneID" id="98296422"/>
<feature type="transmembrane region" description="Helical" evidence="2">
    <location>
        <begin position="869"/>
        <end position="889"/>
    </location>
</feature>
<dbReference type="GO" id="GO:0030288">
    <property type="term" value="C:outer membrane-bounded periplasmic space"/>
    <property type="evidence" value="ECO:0007669"/>
    <property type="project" value="InterPro"/>
</dbReference>
<evidence type="ECO:0000256" key="1">
    <source>
        <dbReference type="SAM" id="MobiDB-lite"/>
    </source>
</evidence>
<dbReference type="InterPro" id="IPR027372">
    <property type="entry name" value="Phytase-like_dom"/>
</dbReference>
<dbReference type="OrthoDB" id="9805301at2"/>
<keyword evidence="2" id="KW-1133">Transmembrane helix</keyword>
<dbReference type="RefSeq" id="WP_094694849.1">
    <property type="nucleotide sequence ID" value="NZ_JBDNSG010000017.1"/>
</dbReference>
<evidence type="ECO:0000256" key="3">
    <source>
        <dbReference type="SAM" id="SignalP"/>
    </source>
</evidence>
<evidence type="ECO:0000259" key="4">
    <source>
        <dbReference type="SMART" id="SM00014"/>
    </source>
</evidence>
<dbReference type="SUPFAM" id="SSF48317">
    <property type="entry name" value="Acid phosphatase/Vanadium-dependent haloperoxidase"/>
    <property type="match status" value="1"/>
</dbReference>
<feature type="compositionally biased region" description="Low complexity" evidence="1">
    <location>
        <begin position="832"/>
        <end position="852"/>
    </location>
</feature>
<keyword evidence="6" id="KW-1185">Reference proteome</keyword>
<keyword evidence="2" id="KW-0472">Membrane</keyword>
<dbReference type="Proteomes" id="UP000216451">
    <property type="component" value="Unassembled WGS sequence"/>
</dbReference>
<reference evidence="5 6" key="1">
    <citation type="journal article" date="2017" name="BMC Genomics">
        <title>Comparative genomic and phylogenomic analyses of the Bifidobacteriaceae family.</title>
        <authorList>
            <person name="Lugli G.A."/>
            <person name="Milani C."/>
            <person name="Turroni F."/>
            <person name="Duranti S."/>
            <person name="Mancabelli L."/>
            <person name="Mangifesta M."/>
            <person name="Ferrario C."/>
            <person name="Modesto M."/>
            <person name="Mattarelli P."/>
            <person name="Jiri K."/>
            <person name="van Sinderen D."/>
            <person name="Ventura M."/>
        </authorList>
    </citation>
    <scope>NUCLEOTIDE SEQUENCE [LARGE SCALE GENOMIC DNA]</scope>
    <source>
        <strain evidence="5 6">LMG 28769</strain>
    </source>
</reference>
<dbReference type="AlphaFoldDB" id="A0A261G2D8"/>
<organism evidence="5 6">
    <name type="scientific">Bifidobacterium aquikefiri</name>
    <dbReference type="NCBI Taxonomy" id="1653207"/>
    <lineage>
        <taxon>Bacteria</taxon>
        <taxon>Bacillati</taxon>
        <taxon>Actinomycetota</taxon>
        <taxon>Actinomycetes</taxon>
        <taxon>Bifidobacteriales</taxon>
        <taxon>Bifidobacteriaceae</taxon>
        <taxon>Bifidobacterium</taxon>
    </lineage>
</organism>
<dbReference type="CDD" id="cd03397">
    <property type="entry name" value="PAP2_acid_phosphatase"/>
    <property type="match status" value="1"/>
</dbReference>
<dbReference type="InterPro" id="IPR001011">
    <property type="entry name" value="Acid_Pase_classA_bac"/>
</dbReference>
<feature type="region of interest" description="Disordered" evidence="1">
    <location>
        <begin position="819"/>
        <end position="861"/>
    </location>
</feature>
<feature type="chain" id="PRO_5012085444" evidence="3">
    <location>
        <begin position="40"/>
        <end position="897"/>
    </location>
</feature>
<feature type="signal peptide" evidence="3">
    <location>
        <begin position="1"/>
        <end position="39"/>
    </location>
</feature>
<dbReference type="GO" id="GO:0003993">
    <property type="term" value="F:acid phosphatase activity"/>
    <property type="evidence" value="ECO:0007669"/>
    <property type="project" value="InterPro"/>
</dbReference>